<reference evidence="2" key="1">
    <citation type="submission" date="2016-04" db="EMBL/GenBank/DDBJ databases">
        <authorList>
            <person name="Chen L."/>
            <person name="Zhuang W."/>
            <person name="Wang G."/>
        </authorList>
    </citation>
    <scope>NUCLEOTIDE SEQUENCE [LARGE SCALE GENOMIC DNA]</scope>
    <source>
        <strain evidence="2">208</strain>
    </source>
</reference>
<comment type="caution">
    <text evidence="1">The sequence shown here is derived from an EMBL/GenBank/DDBJ whole genome shotgun (WGS) entry which is preliminary data.</text>
</comment>
<evidence type="ECO:0000313" key="2">
    <source>
        <dbReference type="Proteomes" id="UP000192276"/>
    </source>
</evidence>
<evidence type="ECO:0000313" key="1">
    <source>
        <dbReference type="EMBL" id="OQP60805.1"/>
    </source>
</evidence>
<dbReference type="Pfam" id="PF15890">
    <property type="entry name" value="Peptidase_Mx1"/>
    <property type="match status" value="1"/>
</dbReference>
<dbReference type="SUPFAM" id="SSF55486">
    <property type="entry name" value="Metalloproteases ('zincins'), catalytic domain"/>
    <property type="match status" value="1"/>
</dbReference>
<dbReference type="STRING" id="550983.A4R26_19575"/>
<proteinExistence type="predicted"/>
<name>A0A1V9FR11_9BACT</name>
<dbReference type="NCBIfam" id="TIGR04549">
    <property type="entry name" value="LP_HExxH_w_tonB"/>
    <property type="match status" value="1"/>
</dbReference>
<dbReference type="OrthoDB" id="1113652at2"/>
<keyword evidence="2" id="KW-1185">Reference proteome</keyword>
<dbReference type="AlphaFoldDB" id="A0A1V9FR11"/>
<gene>
    <name evidence="1" type="ORF">A4R26_19575</name>
</gene>
<protein>
    <recommendedName>
        <fullName evidence="3">Substrate import-associated zinc metallohydrolase lipoprotein</fullName>
    </recommendedName>
</protein>
<evidence type="ECO:0008006" key="3">
    <source>
        <dbReference type="Google" id="ProtNLM"/>
    </source>
</evidence>
<dbReference type="PROSITE" id="PS51257">
    <property type="entry name" value="PROKAR_LIPOPROTEIN"/>
    <property type="match status" value="1"/>
</dbReference>
<organism evidence="1 2">
    <name type="scientific">Niastella populi</name>
    <dbReference type="NCBI Taxonomy" id="550983"/>
    <lineage>
        <taxon>Bacteria</taxon>
        <taxon>Pseudomonadati</taxon>
        <taxon>Bacteroidota</taxon>
        <taxon>Chitinophagia</taxon>
        <taxon>Chitinophagales</taxon>
        <taxon>Chitinophagaceae</taxon>
        <taxon>Niastella</taxon>
    </lineage>
</organism>
<dbReference type="Proteomes" id="UP000192276">
    <property type="component" value="Unassembled WGS sequence"/>
</dbReference>
<dbReference type="RefSeq" id="WP_081164265.1">
    <property type="nucleotide sequence ID" value="NZ_LWBP01000145.1"/>
</dbReference>
<dbReference type="Gene3D" id="3.40.390.70">
    <property type="match status" value="1"/>
</dbReference>
<accession>A0A1V9FR11</accession>
<sequence>MRSIKIYLCIILLAAACKKEDDLGDVSAIPGLGGDTWAPTAIDNYIKTNFTDPFNVAAKYKWDQGELDFDKTLTPPREEKIIPVLDAIKKVWIDNYVAEAGKTFMQKYIPKFFVLVGSANWNLDGTITLGTAEGGRRIVLYVLNDFRIKGMPGYVQSDSVNIKMMFHTIEHEFAHILHQTVLYPEDFRRISVGGYTSNWNNVLDAEANERGFITAYAMSAADEDFVEMISIMLSEGKAGYEAIVNNIASAEARSKLREKEAIVVNYFKDVWGINFASLQTRTRNSINALIK</sequence>
<dbReference type="EMBL" id="LWBP01000145">
    <property type="protein sequence ID" value="OQP60805.1"/>
    <property type="molecule type" value="Genomic_DNA"/>
</dbReference>
<dbReference type="InterPro" id="IPR030890">
    <property type="entry name" value="LP_HExxH_w_TonB"/>
</dbReference>